<protein>
    <submittedName>
        <fullName evidence="2">Uncharacterized protein</fullName>
    </submittedName>
</protein>
<accession>A0A1C3L572</accession>
<name>A0A1C3L572_PLAOA</name>
<dbReference type="AlphaFoldDB" id="A0A1C3L572"/>
<sequence>MIGEEAIPWKLCPVEKYCGINSIMPTRDQQQCKFSKGISKRLDHTSTERGSTERGSIERVNDCNDCDDRDDRDDHDDATTTIVEKVDRPEEGISTFSGITHMSTDQKSRTALCTMCPFLNGEREKKENLSI</sequence>
<reference evidence="2 3" key="1">
    <citation type="submission" date="2016-06" db="EMBL/GenBank/DDBJ databases">
        <authorList>
            <consortium name="Pathogen Informatics"/>
        </authorList>
    </citation>
    <scope>NUCLEOTIDE SEQUENCE [LARGE SCALE GENOMIC DNA]</scope>
    <source>
        <strain evidence="2">PowCR01</strain>
    </source>
</reference>
<dbReference type="Proteomes" id="UP000243200">
    <property type="component" value="Chromosome 14"/>
</dbReference>
<feature type="region of interest" description="Disordered" evidence="1">
    <location>
        <begin position="42"/>
        <end position="78"/>
    </location>
</feature>
<dbReference type="VEuPathDB" id="PlasmoDB:POWCR01_140036200"/>
<dbReference type="EMBL" id="LT594518">
    <property type="protein sequence ID" value="SBT82495.1"/>
    <property type="molecule type" value="Genomic_DNA"/>
</dbReference>
<evidence type="ECO:0000313" key="2">
    <source>
        <dbReference type="EMBL" id="SBT82495.1"/>
    </source>
</evidence>
<feature type="compositionally biased region" description="Acidic residues" evidence="1">
    <location>
        <begin position="64"/>
        <end position="76"/>
    </location>
</feature>
<evidence type="ECO:0000256" key="1">
    <source>
        <dbReference type="SAM" id="MobiDB-lite"/>
    </source>
</evidence>
<gene>
    <name evidence="2" type="primary">PowCR01_140036200</name>
    <name evidence="2" type="ORF">POWCR01_140036200</name>
</gene>
<proteinExistence type="predicted"/>
<organism evidence="2 3">
    <name type="scientific">Plasmodium ovale</name>
    <name type="common">malaria parasite P. ovale</name>
    <dbReference type="NCBI Taxonomy" id="36330"/>
    <lineage>
        <taxon>Eukaryota</taxon>
        <taxon>Sar</taxon>
        <taxon>Alveolata</taxon>
        <taxon>Apicomplexa</taxon>
        <taxon>Aconoidasida</taxon>
        <taxon>Haemosporida</taxon>
        <taxon>Plasmodiidae</taxon>
        <taxon>Plasmodium</taxon>
        <taxon>Plasmodium (Plasmodium)</taxon>
    </lineage>
</organism>
<feature type="compositionally biased region" description="Basic and acidic residues" evidence="1">
    <location>
        <begin position="42"/>
        <end position="62"/>
    </location>
</feature>
<evidence type="ECO:0000313" key="3">
    <source>
        <dbReference type="Proteomes" id="UP000243200"/>
    </source>
</evidence>